<feature type="transmembrane region" description="Helical" evidence="10">
    <location>
        <begin position="41"/>
        <end position="60"/>
    </location>
</feature>
<organism evidence="12 14">
    <name type="scientific">Volvox reticuliferus</name>
    <dbReference type="NCBI Taxonomy" id="1737510"/>
    <lineage>
        <taxon>Eukaryota</taxon>
        <taxon>Viridiplantae</taxon>
        <taxon>Chlorophyta</taxon>
        <taxon>core chlorophytes</taxon>
        <taxon>Chlorophyceae</taxon>
        <taxon>CS clade</taxon>
        <taxon>Chlamydomonadales</taxon>
        <taxon>Volvocaceae</taxon>
        <taxon>Volvox</taxon>
    </lineage>
</organism>
<dbReference type="PANTHER" id="PTHR22883:SF301">
    <property type="entry name" value="PALMITOYLTRANSFERASE ZDHHC12"/>
    <property type="match status" value="1"/>
</dbReference>
<evidence type="ECO:0000256" key="2">
    <source>
        <dbReference type="ARBA" id="ARBA00008574"/>
    </source>
</evidence>
<protein>
    <recommendedName>
        <fullName evidence="10">S-acyltransferase</fullName>
        <ecNumber evidence="10">2.3.1.225</ecNumber>
    </recommendedName>
    <alternativeName>
        <fullName evidence="10">Palmitoyltransferase</fullName>
    </alternativeName>
</protein>
<accession>A0A8J4CFP1</accession>
<evidence type="ECO:0000256" key="5">
    <source>
        <dbReference type="ARBA" id="ARBA00022989"/>
    </source>
</evidence>
<keyword evidence="4 10" id="KW-0812">Transmembrane</keyword>
<feature type="domain" description="Palmitoyltransferase DHHC" evidence="11">
    <location>
        <begin position="117"/>
        <end position="233"/>
    </location>
</feature>
<gene>
    <name evidence="12" type="ORF">Vretifemale_9924</name>
    <name evidence="13" type="ORF">Vretimale_9437</name>
</gene>
<dbReference type="PROSITE" id="PS50216">
    <property type="entry name" value="DHHC"/>
    <property type="match status" value="1"/>
</dbReference>
<dbReference type="Pfam" id="PF01529">
    <property type="entry name" value="DHHC"/>
    <property type="match status" value="1"/>
</dbReference>
<comment type="similarity">
    <text evidence="2 10">Belongs to the DHHC palmitoyltransferase family.</text>
</comment>
<feature type="transmembrane region" description="Helical" evidence="10">
    <location>
        <begin position="195"/>
        <end position="223"/>
    </location>
</feature>
<dbReference type="GO" id="GO:0005794">
    <property type="term" value="C:Golgi apparatus"/>
    <property type="evidence" value="ECO:0007669"/>
    <property type="project" value="TreeGrafter"/>
</dbReference>
<evidence type="ECO:0000256" key="8">
    <source>
        <dbReference type="ARBA" id="ARBA00023288"/>
    </source>
</evidence>
<evidence type="ECO:0000256" key="6">
    <source>
        <dbReference type="ARBA" id="ARBA00023136"/>
    </source>
</evidence>
<dbReference type="OrthoDB" id="9909019at2759"/>
<proteinExistence type="inferred from homology"/>
<dbReference type="InterPro" id="IPR001594">
    <property type="entry name" value="Palmitoyltrfase_DHHC"/>
</dbReference>
<dbReference type="EC" id="2.3.1.225" evidence="10"/>
<dbReference type="Proteomes" id="UP000747110">
    <property type="component" value="Unassembled WGS sequence"/>
</dbReference>
<comment type="catalytic activity">
    <reaction evidence="10">
        <text>L-cysteinyl-[protein] + hexadecanoyl-CoA = S-hexadecanoyl-L-cysteinyl-[protein] + CoA</text>
        <dbReference type="Rhea" id="RHEA:36683"/>
        <dbReference type="Rhea" id="RHEA-COMP:10131"/>
        <dbReference type="Rhea" id="RHEA-COMP:11032"/>
        <dbReference type="ChEBI" id="CHEBI:29950"/>
        <dbReference type="ChEBI" id="CHEBI:57287"/>
        <dbReference type="ChEBI" id="CHEBI:57379"/>
        <dbReference type="ChEBI" id="CHEBI:74151"/>
        <dbReference type="EC" id="2.3.1.225"/>
    </reaction>
</comment>
<dbReference type="GO" id="GO:0019706">
    <property type="term" value="F:protein-cysteine S-palmitoyltransferase activity"/>
    <property type="evidence" value="ECO:0007669"/>
    <property type="project" value="UniProtKB-EC"/>
</dbReference>
<evidence type="ECO:0000256" key="3">
    <source>
        <dbReference type="ARBA" id="ARBA00022679"/>
    </source>
</evidence>
<evidence type="ECO:0000256" key="4">
    <source>
        <dbReference type="ARBA" id="ARBA00022692"/>
    </source>
</evidence>
<evidence type="ECO:0000313" key="13">
    <source>
        <dbReference type="EMBL" id="GIM04942.1"/>
    </source>
</evidence>
<comment type="domain">
    <text evidence="10">The DHHC domain is required for palmitoyltransferase activity.</text>
</comment>
<evidence type="ECO:0000259" key="11">
    <source>
        <dbReference type="Pfam" id="PF01529"/>
    </source>
</evidence>
<dbReference type="AlphaFoldDB" id="A0A8J4CFP1"/>
<keyword evidence="8" id="KW-0449">Lipoprotein</keyword>
<dbReference type="EMBL" id="BNCP01000020">
    <property type="protein sequence ID" value="GIL80850.1"/>
    <property type="molecule type" value="Genomic_DNA"/>
</dbReference>
<evidence type="ECO:0000256" key="7">
    <source>
        <dbReference type="ARBA" id="ARBA00023139"/>
    </source>
</evidence>
<dbReference type="InterPro" id="IPR039859">
    <property type="entry name" value="PFA4/ZDH16/20/ERF2-like"/>
</dbReference>
<dbReference type="GO" id="GO:0005783">
    <property type="term" value="C:endoplasmic reticulum"/>
    <property type="evidence" value="ECO:0007669"/>
    <property type="project" value="TreeGrafter"/>
</dbReference>
<keyword evidence="6 10" id="KW-0472">Membrane</keyword>
<dbReference type="GO" id="GO:0006612">
    <property type="term" value="P:protein targeting to membrane"/>
    <property type="evidence" value="ECO:0007669"/>
    <property type="project" value="TreeGrafter"/>
</dbReference>
<feature type="transmembrane region" description="Helical" evidence="10">
    <location>
        <begin position="164"/>
        <end position="183"/>
    </location>
</feature>
<evidence type="ECO:0000256" key="1">
    <source>
        <dbReference type="ARBA" id="ARBA00004127"/>
    </source>
</evidence>
<evidence type="ECO:0000256" key="9">
    <source>
        <dbReference type="ARBA" id="ARBA00023315"/>
    </source>
</evidence>
<evidence type="ECO:0000313" key="12">
    <source>
        <dbReference type="EMBL" id="GIL80850.1"/>
    </source>
</evidence>
<dbReference type="PANTHER" id="PTHR22883">
    <property type="entry name" value="ZINC FINGER DHHC DOMAIN CONTAINING PROTEIN"/>
    <property type="match status" value="1"/>
</dbReference>
<keyword evidence="3 10" id="KW-0808">Transferase</keyword>
<sequence length="305" mass="33847">MESVGWRHALAHCAWWFFHIAGVVAVFVLPSDLRIGQAVAWNVWLFSIVLSLNIFAHYAVRFSDPGWARPPGSIGKPPAASSTTAISPHMPQFNAAATDCESATLWTASSTADSTSQLLCPQCGCLRRLPTTTHCRYCNRCVEGFDHHCMWLGVCVGARNHHLFARYTLVQTTVVLLSFHYTLTACGRPSPYGYIWAYAVLTPMSLLVLIMSFLTVIHVFLVLTGQTSRQVMQRIRWSGRGTRTGAQQPGVGRLFSPHPSLGVVLQNGTYLLCGVRPVWLVQGAWLHKASGWVEHVLDNRFYSCC</sequence>
<evidence type="ECO:0000256" key="10">
    <source>
        <dbReference type="RuleBase" id="RU079119"/>
    </source>
</evidence>
<keyword evidence="7" id="KW-0564">Palmitate</keyword>
<dbReference type="Proteomes" id="UP000722791">
    <property type="component" value="Unassembled WGS sequence"/>
</dbReference>
<comment type="subcellular location">
    <subcellularLocation>
        <location evidence="1">Endomembrane system</location>
        <topology evidence="1">Multi-pass membrane protein</topology>
    </subcellularLocation>
</comment>
<evidence type="ECO:0000313" key="14">
    <source>
        <dbReference type="Proteomes" id="UP000747110"/>
    </source>
</evidence>
<name>A0A8J4CFP1_9CHLO</name>
<reference evidence="12" key="1">
    <citation type="journal article" date="2021" name="Proc. Natl. Acad. Sci. U.S.A.">
        <title>Three genomes in the algal genus Volvox reveal the fate of a haploid sex-determining region after a transition to homothallism.</title>
        <authorList>
            <person name="Yamamoto K."/>
            <person name="Hamaji T."/>
            <person name="Kawai-Toyooka H."/>
            <person name="Matsuzaki R."/>
            <person name="Takahashi F."/>
            <person name="Nishimura Y."/>
            <person name="Kawachi M."/>
            <person name="Noguchi H."/>
            <person name="Minakuchi Y."/>
            <person name="Umen J.G."/>
            <person name="Toyoda A."/>
            <person name="Nozaki H."/>
        </authorList>
    </citation>
    <scope>NUCLEOTIDE SEQUENCE</scope>
    <source>
        <strain evidence="13">NIES-3785</strain>
        <strain evidence="12">NIES-3786</strain>
    </source>
</reference>
<keyword evidence="14" id="KW-1185">Reference proteome</keyword>
<comment type="caution">
    <text evidence="12">The sequence shown here is derived from an EMBL/GenBank/DDBJ whole genome shotgun (WGS) entry which is preliminary data.</text>
</comment>
<dbReference type="EMBL" id="BNCQ01000017">
    <property type="protein sequence ID" value="GIM04942.1"/>
    <property type="molecule type" value="Genomic_DNA"/>
</dbReference>
<keyword evidence="9 10" id="KW-0012">Acyltransferase</keyword>
<feature type="transmembrane region" description="Helical" evidence="10">
    <location>
        <begin position="9"/>
        <end position="29"/>
    </location>
</feature>
<keyword evidence="5 10" id="KW-1133">Transmembrane helix</keyword>